<dbReference type="EMBL" id="CP109441">
    <property type="protein sequence ID" value="WUV49457.1"/>
    <property type="molecule type" value="Genomic_DNA"/>
</dbReference>
<feature type="transmembrane region" description="Helical" evidence="1">
    <location>
        <begin position="60"/>
        <end position="78"/>
    </location>
</feature>
<evidence type="ECO:0000256" key="1">
    <source>
        <dbReference type="SAM" id="Phobius"/>
    </source>
</evidence>
<organism evidence="2 3">
    <name type="scientific">Nocardia vinacea</name>
    <dbReference type="NCBI Taxonomy" id="96468"/>
    <lineage>
        <taxon>Bacteria</taxon>
        <taxon>Bacillati</taxon>
        <taxon>Actinomycetota</taxon>
        <taxon>Actinomycetes</taxon>
        <taxon>Mycobacteriales</taxon>
        <taxon>Nocardiaceae</taxon>
        <taxon>Nocardia</taxon>
    </lineage>
</organism>
<evidence type="ECO:0000313" key="2">
    <source>
        <dbReference type="EMBL" id="WUV49457.1"/>
    </source>
</evidence>
<gene>
    <name evidence="2" type="ORF">OG563_15315</name>
</gene>
<feature type="transmembrane region" description="Helical" evidence="1">
    <location>
        <begin position="137"/>
        <end position="157"/>
    </location>
</feature>
<proteinExistence type="predicted"/>
<feature type="transmembrane region" description="Helical" evidence="1">
    <location>
        <begin position="84"/>
        <end position="103"/>
    </location>
</feature>
<keyword evidence="3" id="KW-1185">Reference proteome</keyword>
<dbReference type="RefSeq" id="WP_329414003.1">
    <property type="nucleotide sequence ID" value="NZ_CP109441.1"/>
</dbReference>
<accession>A0ABZ1Z1N3</accession>
<feature type="transmembrane region" description="Helical" evidence="1">
    <location>
        <begin position="6"/>
        <end position="30"/>
    </location>
</feature>
<reference evidence="2" key="1">
    <citation type="submission" date="2022-10" db="EMBL/GenBank/DDBJ databases">
        <title>The complete genomes of actinobacterial strains from the NBC collection.</title>
        <authorList>
            <person name="Joergensen T.S."/>
            <person name="Alvarez Arevalo M."/>
            <person name="Sterndorff E.B."/>
            <person name="Faurdal D."/>
            <person name="Vuksanovic O."/>
            <person name="Mourched A.-S."/>
            <person name="Charusanti P."/>
            <person name="Shaw S."/>
            <person name="Blin K."/>
            <person name="Weber T."/>
        </authorList>
    </citation>
    <scope>NUCLEOTIDE SEQUENCE</scope>
    <source>
        <strain evidence="2">NBC_01482</strain>
    </source>
</reference>
<evidence type="ECO:0000313" key="3">
    <source>
        <dbReference type="Proteomes" id="UP001432062"/>
    </source>
</evidence>
<sequence length="158" mass="16164">MITTLIQVVAIVSVLANAVVYGTDACFALITRSVYDKLDDQAVTISAGWGHYYGDRRMPIVGISGVVTAVVATALAAIGGHAAAAIAAGIAVVALVTWLGIYVRVAKPVNTQQTAAAHSGVIPPNARALQDKWNSVINGRVALQFIAVAALCAAIALA</sequence>
<keyword evidence="1" id="KW-0812">Transmembrane</keyword>
<name>A0ABZ1Z1N3_9NOCA</name>
<keyword evidence="1" id="KW-1133">Transmembrane helix</keyword>
<dbReference type="Proteomes" id="UP001432062">
    <property type="component" value="Chromosome"/>
</dbReference>
<keyword evidence="1" id="KW-0472">Membrane</keyword>
<protein>
    <submittedName>
        <fullName evidence="2">DUF1772 domain-containing protein</fullName>
    </submittedName>
</protein>